<protein>
    <recommendedName>
        <fullName evidence="2">SWIM-type domain-containing protein</fullName>
    </recommendedName>
</protein>
<keyword evidence="4" id="KW-1185">Reference proteome</keyword>
<name>A0A1E7FZ13_9STRA</name>
<keyword evidence="1" id="KW-0863">Zinc-finger</keyword>
<dbReference type="EMBL" id="KV784353">
    <property type="protein sequence ID" value="OEU23390.1"/>
    <property type="molecule type" value="Genomic_DNA"/>
</dbReference>
<dbReference type="PANTHER" id="PTHR21540:SF0">
    <property type="entry name" value="PHD FAMILY PROTEIN"/>
    <property type="match status" value="1"/>
</dbReference>
<dbReference type="Pfam" id="PF04434">
    <property type="entry name" value="SWIM"/>
    <property type="match status" value="1"/>
</dbReference>
<proteinExistence type="predicted"/>
<dbReference type="PROSITE" id="PS50966">
    <property type="entry name" value="ZF_SWIM"/>
    <property type="match status" value="1"/>
</dbReference>
<evidence type="ECO:0000259" key="2">
    <source>
        <dbReference type="PROSITE" id="PS50966"/>
    </source>
</evidence>
<accession>A0A1E7FZ13</accession>
<gene>
    <name evidence="3" type="ORF">FRACYDRAFT_233563</name>
</gene>
<dbReference type="InterPro" id="IPR007527">
    <property type="entry name" value="Znf_SWIM"/>
</dbReference>
<dbReference type="KEGG" id="fcy:FRACYDRAFT_233563"/>
<dbReference type="OrthoDB" id="2122982at2759"/>
<dbReference type="Proteomes" id="UP000095751">
    <property type="component" value="Unassembled WGS sequence"/>
</dbReference>
<sequence>MLTRNSRGEENRLKRWRSKCPQQIKERIGRAGSEVIYVVGRHPIEKTSLTYQCKFIIAGSTGNKYCVTIGKLQTCNCPDYRKREDLCKHILFVMLKVVGLNVQHELLYQKAFKVNELDDLFRKMAKNKSSASSYFLDEKDGSDRDGIENLISNMSTVTIEDGVEYTNVRRITNQPSTRDTSTYRPYHWEKSSYYMH</sequence>
<dbReference type="PANTHER" id="PTHR21540">
    <property type="entry name" value="RING FINGER AND SWIM DOMAIN-CONTAINING PROTEIN 2"/>
    <property type="match status" value="1"/>
</dbReference>
<organism evidence="3 4">
    <name type="scientific">Fragilariopsis cylindrus CCMP1102</name>
    <dbReference type="NCBI Taxonomy" id="635003"/>
    <lineage>
        <taxon>Eukaryota</taxon>
        <taxon>Sar</taxon>
        <taxon>Stramenopiles</taxon>
        <taxon>Ochrophyta</taxon>
        <taxon>Bacillariophyta</taxon>
        <taxon>Bacillariophyceae</taxon>
        <taxon>Bacillariophycidae</taxon>
        <taxon>Bacillariales</taxon>
        <taxon>Bacillariaceae</taxon>
        <taxon>Fragilariopsis</taxon>
    </lineage>
</organism>
<dbReference type="GO" id="GO:0008270">
    <property type="term" value="F:zinc ion binding"/>
    <property type="evidence" value="ECO:0007669"/>
    <property type="project" value="UniProtKB-KW"/>
</dbReference>
<evidence type="ECO:0000256" key="1">
    <source>
        <dbReference type="PROSITE-ProRule" id="PRU00325"/>
    </source>
</evidence>
<evidence type="ECO:0000313" key="4">
    <source>
        <dbReference type="Proteomes" id="UP000095751"/>
    </source>
</evidence>
<feature type="domain" description="SWIM-type" evidence="2">
    <location>
        <begin position="65"/>
        <end position="98"/>
    </location>
</feature>
<dbReference type="InParanoid" id="A0A1E7FZ13"/>
<dbReference type="InterPro" id="IPR039903">
    <property type="entry name" value="Zswim2"/>
</dbReference>
<keyword evidence="1" id="KW-0479">Metal-binding</keyword>
<reference evidence="3 4" key="1">
    <citation type="submission" date="2016-09" db="EMBL/GenBank/DDBJ databases">
        <title>Extensive genetic diversity and differential bi-allelic expression allows diatom success in the polar Southern Ocean.</title>
        <authorList>
            <consortium name="DOE Joint Genome Institute"/>
            <person name="Mock T."/>
            <person name="Otillar R.P."/>
            <person name="Strauss J."/>
            <person name="Dupont C."/>
            <person name="Frickenhaus S."/>
            <person name="Maumus F."/>
            <person name="Mcmullan M."/>
            <person name="Sanges R."/>
            <person name="Schmutz J."/>
            <person name="Toseland A."/>
            <person name="Valas R."/>
            <person name="Veluchamy A."/>
            <person name="Ward B.J."/>
            <person name="Allen A."/>
            <person name="Barry K."/>
            <person name="Falciatore A."/>
            <person name="Ferrante M."/>
            <person name="Fortunato A.E."/>
            <person name="Gloeckner G."/>
            <person name="Gruber A."/>
            <person name="Hipkin R."/>
            <person name="Janech M."/>
            <person name="Kroth P."/>
            <person name="Leese F."/>
            <person name="Lindquist E."/>
            <person name="Lyon B.R."/>
            <person name="Martin J."/>
            <person name="Mayer C."/>
            <person name="Parker M."/>
            <person name="Quesneville H."/>
            <person name="Raymond J."/>
            <person name="Uhlig C."/>
            <person name="Valentin K.U."/>
            <person name="Worden A.Z."/>
            <person name="Armbrust E.V."/>
            <person name="Bowler C."/>
            <person name="Green B."/>
            <person name="Moulton V."/>
            <person name="Van Oosterhout C."/>
            <person name="Grigoriev I."/>
        </authorList>
    </citation>
    <scope>NUCLEOTIDE SEQUENCE [LARGE SCALE GENOMIC DNA]</scope>
    <source>
        <strain evidence="3 4">CCMP1102</strain>
    </source>
</reference>
<dbReference type="AlphaFoldDB" id="A0A1E7FZ13"/>
<dbReference type="GO" id="GO:0061630">
    <property type="term" value="F:ubiquitin protein ligase activity"/>
    <property type="evidence" value="ECO:0007669"/>
    <property type="project" value="InterPro"/>
</dbReference>
<keyword evidence="1" id="KW-0862">Zinc</keyword>
<evidence type="ECO:0000313" key="3">
    <source>
        <dbReference type="EMBL" id="OEU23390.1"/>
    </source>
</evidence>